<dbReference type="PANTHER" id="PTHR43340">
    <property type="entry name" value="HYPOXANTHINE-GUANINE PHOSPHORIBOSYLTRANSFERASE"/>
    <property type="match status" value="1"/>
</dbReference>
<keyword evidence="8 13" id="KW-0808">Transferase</keyword>
<evidence type="ECO:0000256" key="4">
    <source>
        <dbReference type="ARBA" id="ARBA00008391"/>
    </source>
</evidence>
<evidence type="ECO:0000256" key="2">
    <source>
        <dbReference type="ARBA" id="ARBA00004496"/>
    </source>
</evidence>
<dbReference type="PANTHER" id="PTHR43340:SF1">
    <property type="entry name" value="HYPOXANTHINE PHOSPHORIBOSYLTRANSFERASE"/>
    <property type="match status" value="1"/>
</dbReference>
<keyword evidence="10 13" id="KW-0660">Purine salvage</keyword>
<comment type="similarity">
    <text evidence="4 13">Belongs to the purine/pyrimidine phosphoribosyltransferase family.</text>
</comment>
<evidence type="ECO:0000256" key="6">
    <source>
        <dbReference type="ARBA" id="ARBA00022490"/>
    </source>
</evidence>
<comment type="catalytic activity">
    <reaction evidence="13">
        <text>IMP + diphosphate = hypoxanthine + 5-phospho-alpha-D-ribose 1-diphosphate</text>
        <dbReference type="Rhea" id="RHEA:17973"/>
        <dbReference type="ChEBI" id="CHEBI:17368"/>
        <dbReference type="ChEBI" id="CHEBI:33019"/>
        <dbReference type="ChEBI" id="CHEBI:58017"/>
        <dbReference type="ChEBI" id="CHEBI:58053"/>
        <dbReference type="EC" id="2.4.2.8"/>
    </reaction>
</comment>
<protein>
    <recommendedName>
        <fullName evidence="5 13">Hypoxanthine phosphoribosyltransferase</fullName>
        <ecNumber evidence="5 13">2.4.2.8</ecNumber>
    </recommendedName>
</protein>
<dbReference type="InterPro" id="IPR000836">
    <property type="entry name" value="PRTase_dom"/>
</dbReference>
<keyword evidence="16" id="KW-1185">Reference proteome</keyword>
<reference evidence="16" key="1">
    <citation type="journal article" date="2018" name="Nat. Microbiol.">
        <title>Leveraging single-cell genomics to expand the fungal tree of life.</title>
        <authorList>
            <person name="Ahrendt S.R."/>
            <person name="Quandt C.A."/>
            <person name="Ciobanu D."/>
            <person name="Clum A."/>
            <person name="Salamov A."/>
            <person name="Andreopoulos B."/>
            <person name="Cheng J.F."/>
            <person name="Woyke T."/>
            <person name="Pelin A."/>
            <person name="Henrissat B."/>
            <person name="Reynolds N.K."/>
            <person name="Benny G.L."/>
            <person name="Smith M.E."/>
            <person name="James T.Y."/>
            <person name="Grigoriev I.V."/>
        </authorList>
    </citation>
    <scope>NUCLEOTIDE SEQUENCE [LARGE SCALE GENOMIC DNA]</scope>
</reference>
<dbReference type="UniPathway" id="UPA00591">
    <property type="reaction ID" value="UER00648"/>
</dbReference>
<evidence type="ECO:0000256" key="12">
    <source>
        <dbReference type="ARBA" id="ARBA00022842"/>
    </source>
</evidence>
<evidence type="ECO:0000256" key="5">
    <source>
        <dbReference type="ARBA" id="ARBA00011895"/>
    </source>
</evidence>
<keyword evidence="11 13" id="KW-0547">Nucleotide-binding</keyword>
<comment type="pathway">
    <text evidence="3 13">Purine metabolism; IMP biosynthesis via salvage pathway; IMP from hypoxanthine: step 1/1.</text>
</comment>
<dbReference type="GO" id="GO:0046100">
    <property type="term" value="P:hypoxanthine metabolic process"/>
    <property type="evidence" value="ECO:0007669"/>
    <property type="project" value="TreeGrafter"/>
</dbReference>
<sequence length="195" mass="21911">MGDSNNWIDVKETDGHDLKHLVIPPHYAQDIERVLIPRGLIQDRISKLAADIAHGCSNPVVACCVLKGAHVFFGHLIEELKKHHNSAGKSIPLSFEFIKVKSYENTESTGDIKISLSEEDMESFKGKDLLIVEDIIDTGKTMVALVERLRRYQPASIKVVSLLLKKTDRSNRYVPDYVGFAVPDLFVVGYCLDYK</sequence>
<dbReference type="GO" id="GO:0000166">
    <property type="term" value="F:nucleotide binding"/>
    <property type="evidence" value="ECO:0007669"/>
    <property type="project" value="UniProtKB-KW"/>
</dbReference>
<dbReference type="CDD" id="cd06223">
    <property type="entry name" value="PRTases_typeI"/>
    <property type="match status" value="1"/>
</dbReference>
<feature type="domain" description="Phosphoribosyltransferase" evidence="14">
    <location>
        <begin position="43"/>
        <end position="194"/>
    </location>
</feature>
<dbReference type="GO" id="GO:0032264">
    <property type="term" value="P:IMP salvage"/>
    <property type="evidence" value="ECO:0007669"/>
    <property type="project" value="UniProtKB-UniPathway"/>
</dbReference>
<keyword evidence="9 13" id="KW-0479">Metal-binding</keyword>
<evidence type="ECO:0000256" key="8">
    <source>
        <dbReference type="ARBA" id="ARBA00022679"/>
    </source>
</evidence>
<dbReference type="InterPro" id="IPR005904">
    <property type="entry name" value="Hxn_phspho_trans"/>
</dbReference>
<evidence type="ECO:0000256" key="3">
    <source>
        <dbReference type="ARBA" id="ARBA00004669"/>
    </source>
</evidence>
<dbReference type="GO" id="GO:0004422">
    <property type="term" value="F:hypoxanthine phosphoribosyltransferase activity"/>
    <property type="evidence" value="ECO:0007669"/>
    <property type="project" value="InterPro"/>
</dbReference>
<dbReference type="GO" id="GO:0006178">
    <property type="term" value="P:guanine salvage"/>
    <property type="evidence" value="ECO:0007669"/>
    <property type="project" value="TreeGrafter"/>
</dbReference>
<evidence type="ECO:0000256" key="13">
    <source>
        <dbReference type="RuleBase" id="RU364099"/>
    </source>
</evidence>
<evidence type="ECO:0000256" key="9">
    <source>
        <dbReference type="ARBA" id="ARBA00022723"/>
    </source>
</evidence>
<evidence type="ECO:0000256" key="11">
    <source>
        <dbReference type="ARBA" id="ARBA00022741"/>
    </source>
</evidence>
<dbReference type="NCBIfam" id="TIGR01203">
    <property type="entry name" value="HGPRTase"/>
    <property type="match status" value="1"/>
</dbReference>
<keyword evidence="7 13" id="KW-0328">Glycosyltransferase</keyword>
<dbReference type="OrthoDB" id="9449045at2759"/>
<proteinExistence type="inferred from homology"/>
<comment type="subcellular location">
    <subcellularLocation>
        <location evidence="2 13">Cytoplasm</location>
    </subcellularLocation>
</comment>
<dbReference type="SUPFAM" id="SSF53271">
    <property type="entry name" value="PRTase-like"/>
    <property type="match status" value="1"/>
</dbReference>
<evidence type="ECO:0000256" key="10">
    <source>
        <dbReference type="ARBA" id="ARBA00022726"/>
    </source>
</evidence>
<dbReference type="GO" id="GO:0005829">
    <property type="term" value="C:cytosol"/>
    <property type="evidence" value="ECO:0007669"/>
    <property type="project" value="TreeGrafter"/>
</dbReference>
<gene>
    <name evidence="15" type="ORF">BDK51DRAFT_35560</name>
</gene>
<dbReference type="GO" id="GO:0006166">
    <property type="term" value="P:purine ribonucleoside salvage"/>
    <property type="evidence" value="ECO:0007669"/>
    <property type="project" value="UniProtKB-KW"/>
</dbReference>
<evidence type="ECO:0000313" key="16">
    <source>
        <dbReference type="Proteomes" id="UP000269721"/>
    </source>
</evidence>
<evidence type="ECO:0000259" key="14">
    <source>
        <dbReference type="Pfam" id="PF00156"/>
    </source>
</evidence>
<keyword evidence="12 13" id="KW-0460">Magnesium</keyword>
<accession>A0A4P9WFI9</accession>
<dbReference type="Pfam" id="PF00156">
    <property type="entry name" value="Pribosyltran"/>
    <property type="match status" value="1"/>
</dbReference>
<name>A0A4P9WFI9_9FUNG</name>
<evidence type="ECO:0000313" key="15">
    <source>
        <dbReference type="EMBL" id="RKO90523.1"/>
    </source>
</evidence>
<organism evidence="15 16">
    <name type="scientific">Blyttiomyces helicus</name>
    <dbReference type="NCBI Taxonomy" id="388810"/>
    <lineage>
        <taxon>Eukaryota</taxon>
        <taxon>Fungi</taxon>
        <taxon>Fungi incertae sedis</taxon>
        <taxon>Chytridiomycota</taxon>
        <taxon>Chytridiomycota incertae sedis</taxon>
        <taxon>Chytridiomycetes</taxon>
        <taxon>Chytridiomycetes incertae sedis</taxon>
        <taxon>Blyttiomyces</taxon>
    </lineage>
</organism>
<dbReference type="Proteomes" id="UP000269721">
    <property type="component" value="Unassembled WGS sequence"/>
</dbReference>
<dbReference type="EMBL" id="KZ995512">
    <property type="protein sequence ID" value="RKO90523.1"/>
    <property type="molecule type" value="Genomic_DNA"/>
</dbReference>
<dbReference type="AlphaFoldDB" id="A0A4P9WFI9"/>
<dbReference type="InterPro" id="IPR029057">
    <property type="entry name" value="PRTase-like"/>
</dbReference>
<comment type="cofactor">
    <cofactor evidence="1 13">
        <name>Mg(2+)</name>
        <dbReference type="ChEBI" id="CHEBI:18420"/>
    </cofactor>
</comment>
<dbReference type="Gene3D" id="3.40.50.2020">
    <property type="match status" value="1"/>
</dbReference>
<evidence type="ECO:0000256" key="7">
    <source>
        <dbReference type="ARBA" id="ARBA00022676"/>
    </source>
</evidence>
<dbReference type="GO" id="GO:0032263">
    <property type="term" value="P:GMP salvage"/>
    <property type="evidence" value="ECO:0007669"/>
    <property type="project" value="TreeGrafter"/>
</dbReference>
<dbReference type="EC" id="2.4.2.8" evidence="5 13"/>
<keyword evidence="6 13" id="KW-0963">Cytoplasm</keyword>
<evidence type="ECO:0000256" key="1">
    <source>
        <dbReference type="ARBA" id="ARBA00001946"/>
    </source>
</evidence>
<dbReference type="InterPro" id="IPR050408">
    <property type="entry name" value="HGPRT"/>
</dbReference>
<dbReference type="GO" id="GO:0000287">
    <property type="term" value="F:magnesium ion binding"/>
    <property type="evidence" value="ECO:0007669"/>
    <property type="project" value="TreeGrafter"/>
</dbReference>